<dbReference type="RefSeq" id="WP_200467288.1">
    <property type="nucleotide sequence ID" value="NZ_JAENRR010000185.1"/>
</dbReference>
<keyword evidence="2" id="KW-1185">Reference proteome</keyword>
<proteinExistence type="predicted"/>
<evidence type="ECO:0000313" key="1">
    <source>
        <dbReference type="EMBL" id="MBK3520076.1"/>
    </source>
</evidence>
<sequence>SEVNTITFRGESRDSSLVQLHYSTSNPSNDFTLALTGCDYISFEDMGVLRTNGTRSILIQNESNHVSFDRCQLKGHVLSPSTTRDEHLTFRNIAMTGYNLNLAQLNGGSAMTITVESCHIQD</sequence>
<name>A0ABS1HR60_9BACT</name>
<accession>A0ABS1HR60</accession>
<comment type="caution">
    <text evidence="1">The sequence shown here is derived from an EMBL/GenBank/DDBJ whole genome shotgun (WGS) entry which is preliminary data.</text>
</comment>
<organism evidence="1 2">
    <name type="scientific">Carboxylicivirga marina</name>
    <dbReference type="NCBI Taxonomy" id="2800988"/>
    <lineage>
        <taxon>Bacteria</taxon>
        <taxon>Pseudomonadati</taxon>
        <taxon>Bacteroidota</taxon>
        <taxon>Bacteroidia</taxon>
        <taxon>Marinilabiliales</taxon>
        <taxon>Marinilabiliaceae</taxon>
        <taxon>Carboxylicivirga</taxon>
    </lineage>
</organism>
<evidence type="ECO:0000313" key="2">
    <source>
        <dbReference type="Proteomes" id="UP000605676"/>
    </source>
</evidence>
<feature type="non-terminal residue" evidence="1">
    <location>
        <position position="1"/>
    </location>
</feature>
<protein>
    <submittedName>
        <fullName evidence="1">Uncharacterized protein</fullName>
    </submittedName>
</protein>
<gene>
    <name evidence="1" type="ORF">JIV24_22285</name>
</gene>
<reference evidence="1 2" key="1">
    <citation type="submission" date="2021-01" db="EMBL/GenBank/DDBJ databases">
        <title>Carboxyliciviraga sp.nov., isolated from coastal sediments.</title>
        <authorList>
            <person name="Lu D."/>
            <person name="Zhang T."/>
        </authorList>
    </citation>
    <scope>NUCLEOTIDE SEQUENCE [LARGE SCALE GENOMIC DNA]</scope>
    <source>
        <strain evidence="1 2">N1Y132</strain>
    </source>
</reference>
<dbReference type="Proteomes" id="UP000605676">
    <property type="component" value="Unassembled WGS sequence"/>
</dbReference>
<feature type="non-terminal residue" evidence="1">
    <location>
        <position position="122"/>
    </location>
</feature>
<dbReference type="EMBL" id="JAENRR010000185">
    <property type="protein sequence ID" value="MBK3520076.1"/>
    <property type="molecule type" value="Genomic_DNA"/>
</dbReference>